<evidence type="ECO:0000256" key="3">
    <source>
        <dbReference type="ARBA" id="ARBA00022475"/>
    </source>
</evidence>
<dbReference type="RefSeq" id="XP_014159851.1">
    <property type="nucleotide sequence ID" value="XM_014304376.1"/>
</dbReference>
<evidence type="ECO:0000313" key="8">
    <source>
        <dbReference type="EMBL" id="KNC85949.1"/>
    </source>
</evidence>
<gene>
    <name evidence="8" type="ORF">SARC_01895</name>
</gene>
<keyword evidence="3" id="KW-1003">Cell membrane</keyword>
<dbReference type="Pfam" id="PF25539">
    <property type="entry name" value="Bestrophin_2"/>
    <property type="match status" value="1"/>
</dbReference>
<evidence type="ECO:0000256" key="2">
    <source>
        <dbReference type="ARBA" id="ARBA00022448"/>
    </source>
</evidence>
<dbReference type="InterPro" id="IPR044669">
    <property type="entry name" value="YneE/VCCN1/2-like"/>
</dbReference>
<evidence type="ECO:0000256" key="5">
    <source>
        <dbReference type="ARBA" id="ARBA00022989"/>
    </source>
</evidence>
<organism evidence="8 9">
    <name type="scientific">Sphaeroforma arctica JP610</name>
    <dbReference type="NCBI Taxonomy" id="667725"/>
    <lineage>
        <taxon>Eukaryota</taxon>
        <taxon>Ichthyosporea</taxon>
        <taxon>Ichthyophonida</taxon>
        <taxon>Sphaeroforma</taxon>
    </lineage>
</organism>
<dbReference type="STRING" id="667725.A0A0L0GAL6"/>
<accession>A0A0L0GAL6</accession>
<keyword evidence="6" id="KW-0406">Ion transport</keyword>
<sequence>MISHPKLAVAYENSSPERGVNFSSGFVKIITETGLLLTLLLAFRVTSAFTLWDTGVRSCGALSDGARCITGQLLSYTTIENPADMKATMDRTHQYLVLFLSLIYKHVQGDDCHFDLAELELITERSGDLDVRFAQDIDYQVNRLSENLQTILKVAFTPIPFSYAQLLKHMIFLYTSIAPWSYADDLRWVAPFVAFLVAMIFYGCEEIAIEVEGPFGLDENDIDLLSRSRQLDAALSEYIMLNMKDVLNSCTVDHLSNALDFHCNELISLERRISSSSLCATSKSVLIREHFAVGRFYRD</sequence>
<name>A0A0L0GAL6_9EUKA</name>
<evidence type="ECO:0000256" key="4">
    <source>
        <dbReference type="ARBA" id="ARBA00022692"/>
    </source>
</evidence>
<dbReference type="PANTHER" id="PTHR33281:SF19">
    <property type="entry name" value="VOLTAGE-DEPENDENT ANION CHANNEL-FORMING PROTEIN YNEE"/>
    <property type="match status" value="1"/>
</dbReference>
<dbReference type="GO" id="GO:0005254">
    <property type="term" value="F:chloride channel activity"/>
    <property type="evidence" value="ECO:0007669"/>
    <property type="project" value="InterPro"/>
</dbReference>
<evidence type="ECO:0000256" key="6">
    <source>
        <dbReference type="ARBA" id="ARBA00023065"/>
    </source>
</evidence>
<proteinExistence type="predicted"/>
<keyword evidence="7" id="KW-0472">Membrane</keyword>
<dbReference type="eggNOG" id="ENOG502RYJ2">
    <property type="taxonomic scope" value="Eukaryota"/>
</dbReference>
<reference evidence="8 9" key="1">
    <citation type="submission" date="2011-02" db="EMBL/GenBank/DDBJ databases">
        <title>The Genome Sequence of Sphaeroforma arctica JP610.</title>
        <authorList>
            <consortium name="The Broad Institute Genome Sequencing Platform"/>
            <person name="Russ C."/>
            <person name="Cuomo C."/>
            <person name="Young S.K."/>
            <person name="Zeng Q."/>
            <person name="Gargeya S."/>
            <person name="Alvarado L."/>
            <person name="Berlin A."/>
            <person name="Chapman S.B."/>
            <person name="Chen Z."/>
            <person name="Freedman E."/>
            <person name="Gellesch M."/>
            <person name="Goldberg J."/>
            <person name="Griggs A."/>
            <person name="Gujja S."/>
            <person name="Heilman E."/>
            <person name="Heiman D."/>
            <person name="Howarth C."/>
            <person name="Mehta T."/>
            <person name="Neiman D."/>
            <person name="Pearson M."/>
            <person name="Roberts A."/>
            <person name="Saif S."/>
            <person name="Shea T."/>
            <person name="Shenoy N."/>
            <person name="Sisk P."/>
            <person name="Stolte C."/>
            <person name="Sykes S."/>
            <person name="White J."/>
            <person name="Yandava C."/>
            <person name="Burger G."/>
            <person name="Gray M.W."/>
            <person name="Holland P.W.H."/>
            <person name="King N."/>
            <person name="Lang F.B.F."/>
            <person name="Roger A.J."/>
            <person name="Ruiz-Trillo I."/>
            <person name="Haas B."/>
            <person name="Nusbaum C."/>
            <person name="Birren B."/>
        </authorList>
    </citation>
    <scope>NUCLEOTIDE SEQUENCE [LARGE SCALE GENOMIC DNA]</scope>
    <source>
        <strain evidence="8 9">JP610</strain>
    </source>
</reference>
<dbReference type="GO" id="GO:0005886">
    <property type="term" value="C:plasma membrane"/>
    <property type="evidence" value="ECO:0007669"/>
    <property type="project" value="UniProtKB-SubCell"/>
</dbReference>
<protein>
    <recommendedName>
        <fullName evidence="10">Bestrophin homolog</fullName>
    </recommendedName>
</protein>
<comment type="subcellular location">
    <subcellularLocation>
        <location evidence="1">Cell membrane</location>
        <topology evidence="1">Multi-pass membrane protein</topology>
    </subcellularLocation>
</comment>
<dbReference type="Proteomes" id="UP000054560">
    <property type="component" value="Unassembled WGS sequence"/>
</dbReference>
<dbReference type="AlphaFoldDB" id="A0A0L0GAL6"/>
<evidence type="ECO:0000313" key="9">
    <source>
        <dbReference type="Proteomes" id="UP000054560"/>
    </source>
</evidence>
<keyword evidence="4" id="KW-0812">Transmembrane</keyword>
<dbReference type="EMBL" id="KQ241676">
    <property type="protein sequence ID" value="KNC85949.1"/>
    <property type="molecule type" value="Genomic_DNA"/>
</dbReference>
<evidence type="ECO:0000256" key="1">
    <source>
        <dbReference type="ARBA" id="ARBA00004651"/>
    </source>
</evidence>
<dbReference type="OrthoDB" id="1368at2759"/>
<keyword evidence="2" id="KW-0813">Transport</keyword>
<evidence type="ECO:0008006" key="10">
    <source>
        <dbReference type="Google" id="ProtNLM"/>
    </source>
</evidence>
<keyword evidence="9" id="KW-1185">Reference proteome</keyword>
<keyword evidence="5" id="KW-1133">Transmembrane helix</keyword>
<evidence type="ECO:0000256" key="7">
    <source>
        <dbReference type="ARBA" id="ARBA00023136"/>
    </source>
</evidence>
<dbReference type="PANTHER" id="PTHR33281">
    <property type="entry name" value="UPF0187 PROTEIN YNEE"/>
    <property type="match status" value="1"/>
</dbReference>
<dbReference type="GeneID" id="25902399"/>